<keyword evidence="3" id="KW-1185">Reference proteome</keyword>
<dbReference type="RefSeq" id="WP_101498018.1">
    <property type="nucleotide sequence ID" value="NZ_LNJZ01000009.1"/>
</dbReference>
<name>A0A4V3D583_9GAMM</name>
<feature type="transmembrane region" description="Helical" evidence="1">
    <location>
        <begin position="86"/>
        <end position="107"/>
    </location>
</feature>
<dbReference type="AlphaFoldDB" id="A0A4V3D583"/>
<evidence type="ECO:0000256" key="1">
    <source>
        <dbReference type="SAM" id="Phobius"/>
    </source>
</evidence>
<gene>
    <name evidence="2" type="ORF">DFQ45_103177</name>
</gene>
<keyword evidence="1" id="KW-1133">Transmembrane helix</keyword>
<dbReference type="EMBL" id="SNYK01000003">
    <property type="protein sequence ID" value="TDQ39007.1"/>
    <property type="molecule type" value="Genomic_DNA"/>
</dbReference>
<evidence type="ECO:0000313" key="3">
    <source>
        <dbReference type="Proteomes" id="UP000294575"/>
    </source>
</evidence>
<keyword evidence="1" id="KW-0472">Membrane</keyword>
<evidence type="ECO:0000313" key="2">
    <source>
        <dbReference type="EMBL" id="TDQ39007.1"/>
    </source>
</evidence>
<protein>
    <submittedName>
        <fullName evidence="2">Uncharacterized protein</fullName>
    </submittedName>
</protein>
<sequence length="157" mass="18117">MISNEYELAWVLYGVAALGCFWVWTFFTRWMWRYLREPLWLAVAVLLFSPTLVDPNGTAWVPSLAMAAMDIAFKVNNDAWRALADIMLYGTVAFTLYLIFAILRFLVEHYWLKPRRAEKAGQQTPGEAVPQTEPTLRELLDQKELFDTGEPGIVARR</sequence>
<dbReference type="OrthoDB" id="6121502at2"/>
<proteinExistence type="predicted"/>
<keyword evidence="1" id="KW-0812">Transmembrane</keyword>
<feature type="transmembrane region" description="Helical" evidence="1">
    <location>
        <begin position="39"/>
        <end position="61"/>
    </location>
</feature>
<organism evidence="2 3">
    <name type="scientific">Thiopseudomonas denitrificans</name>
    <dbReference type="NCBI Taxonomy" id="1501432"/>
    <lineage>
        <taxon>Bacteria</taxon>
        <taxon>Pseudomonadati</taxon>
        <taxon>Pseudomonadota</taxon>
        <taxon>Gammaproteobacteria</taxon>
        <taxon>Pseudomonadales</taxon>
        <taxon>Pseudomonadaceae</taxon>
        <taxon>Thiopseudomonas</taxon>
    </lineage>
</organism>
<reference evidence="2 3" key="1">
    <citation type="submission" date="2019-03" db="EMBL/GenBank/DDBJ databases">
        <title>Genomic Encyclopedia of Type Strains, Phase IV (KMG-IV): sequencing the most valuable type-strain genomes for metagenomic binning, comparative biology and taxonomic classification.</title>
        <authorList>
            <person name="Goeker M."/>
        </authorList>
    </citation>
    <scope>NUCLEOTIDE SEQUENCE [LARGE SCALE GENOMIC DNA]</scope>
    <source>
        <strain evidence="2 3">DSM 28679</strain>
    </source>
</reference>
<accession>A0A4V3D583</accession>
<feature type="transmembrane region" description="Helical" evidence="1">
    <location>
        <begin position="6"/>
        <end position="27"/>
    </location>
</feature>
<comment type="caution">
    <text evidence="2">The sequence shown here is derived from an EMBL/GenBank/DDBJ whole genome shotgun (WGS) entry which is preliminary data.</text>
</comment>
<dbReference type="Proteomes" id="UP000294575">
    <property type="component" value="Unassembled WGS sequence"/>
</dbReference>